<feature type="domain" description="MADF" evidence="3">
    <location>
        <begin position="6"/>
        <end position="109"/>
    </location>
</feature>
<evidence type="ECO:0000313" key="5">
    <source>
        <dbReference type="EMBL" id="CAI6345187.1"/>
    </source>
</evidence>
<feature type="domain" description="BESS" evidence="4">
    <location>
        <begin position="191"/>
        <end position="230"/>
    </location>
</feature>
<feature type="region of interest" description="Disordered" evidence="2">
    <location>
        <begin position="274"/>
        <end position="309"/>
    </location>
</feature>
<sequence>MIDVECLIMEIEKHECIWKTTCKGFLERDTKRKSWIDIAMNMFENWETFSIKEQEDKIEELKKKWKNIRDNYTRDVNDSRRIVSGSEAPKKNRTYAYANVLSFLRPIVKKRKTTGNINHTMDNALDVSSNDNEVDVEGNSSSLETPLECSVTKTKLSSSSKKKAQTTSFQDALLDAITNPPLFFQTPPEVDDPDKAFLLSFLPDIKKLNDEQKMELKFQFFQSLRTITQSASQPQNIYNSPSSSNSSVYHHKMSPNFPYPYSYNRPIGSSTATTSYAFPEPLTQNSSYTGPPQTLQSLEQSNSNQYVFK</sequence>
<proteinExistence type="predicted"/>
<name>A0AAV0VPS9_9HEMI</name>
<gene>
    <name evidence="5" type="ORF">MEUPH1_LOCUS2226</name>
</gene>
<dbReference type="PROSITE" id="PS51031">
    <property type="entry name" value="BESS"/>
    <property type="match status" value="1"/>
</dbReference>
<dbReference type="Pfam" id="PF02944">
    <property type="entry name" value="BESS"/>
    <property type="match status" value="1"/>
</dbReference>
<dbReference type="GO" id="GO:0003677">
    <property type="term" value="F:DNA binding"/>
    <property type="evidence" value="ECO:0007669"/>
    <property type="project" value="InterPro"/>
</dbReference>
<organism evidence="5 6">
    <name type="scientific">Macrosiphum euphorbiae</name>
    <name type="common">potato aphid</name>
    <dbReference type="NCBI Taxonomy" id="13131"/>
    <lineage>
        <taxon>Eukaryota</taxon>
        <taxon>Metazoa</taxon>
        <taxon>Ecdysozoa</taxon>
        <taxon>Arthropoda</taxon>
        <taxon>Hexapoda</taxon>
        <taxon>Insecta</taxon>
        <taxon>Pterygota</taxon>
        <taxon>Neoptera</taxon>
        <taxon>Paraneoptera</taxon>
        <taxon>Hemiptera</taxon>
        <taxon>Sternorrhyncha</taxon>
        <taxon>Aphidomorpha</taxon>
        <taxon>Aphidoidea</taxon>
        <taxon>Aphididae</taxon>
        <taxon>Macrosiphini</taxon>
        <taxon>Macrosiphum</taxon>
    </lineage>
</organism>
<keyword evidence="6" id="KW-1185">Reference proteome</keyword>
<evidence type="ECO:0000256" key="2">
    <source>
        <dbReference type="SAM" id="MobiDB-lite"/>
    </source>
</evidence>
<protein>
    <recommendedName>
        <fullName evidence="7">MADF domain-containing protein</fullName>
    </recommendedName>
</protein>
<dbReference type="SMART" id="SM00595">
    <property type="entry name" value="MADF"/>
    <property type="match status" value="1"/>
</dbReference>
<evidence type="ECO:0008006" key="7">
    <source>
        <dbReference type="Google" id="ProtNLM"/>
    </source>
</evidence>
<dbReference type="GO" id="GO:0005634">
    <property type="term" value="C:nucleus"/>
    <property type="evidence" value="ECO:0007669"/>
    <property type="project" value="UniProtKB-SubCell"/>
</dbReference>
<dbReference type="AlphaFoldDB" id="A0AAV0VPS9"/>
<accession>A0AAV0VPS9</accession>
<evidence type="ECO:0000259" key="3">
    <source>
        <dbReference type="PROSITE" id="PS51029"/>
    </source>
</evidence>
<dbReference type="Pfam" id="PF10545">
    <property type="entry name" value="MADF_DNA_bdg"/>
    <property type="match status" value="1"/>
</dbReference>
<evidence type="ECO:0000313" key="6">
    <source>
        <dbReference type="Proteomes" id="UP001160148"/>
    </source>
</evidence>
<dbReference type="PROSITE" id="PS51029">
    <property type="entry name" value="MADF"/>
    <property type="match status" value="1"/>
</dbReference>
<evidence type="ECO:0000259" key="4">
    <source>
        <dbReference type="PROSITE" id="PS51031"/>
    </source>
</evidence>
<dbReference type="PANTHER" id="PTHR12243:SF67">
    <property type="entry name" value="COREPRESSOR OF PANGOLIN, ISOFORM A-RELATED"/>
    <property type="match status" value="1"/>
</dbReference>
<dbReference type="InterPro" id="IPR039353">
    <property type="entry name" value="TF_Adf1"/>
</dbReference>
<reference evidence="5 6" key="1">
    <citation type="submission" date="2023-01" db="EMBL/GenBank/DDBJ databases">
        <authorList>
            <person name="Whitehead M."/>
        </authorList>
    </citation>
    <scope>NUCLEOTIDE SEQUENCE [LARGE SCALE GENOMIC DNA]</scope>
</reference>
<dbReference type="Proteomes" id="UP001160148">
    <property type="component" value="Unassembled WGS sequence"/>
</dbReference>
<keyword evidence="1" id="KW-0539">Nucleus</keyword>
<evidence type="ECO:0000256" key="1">
    <source>
        <dbReference type="PROSITE-ProRule" id="PRU00371"/>
    </source>
</evidence>
<dbReference type="EMBL" id="CARXXK010000001">
    <property type="protein sequence ID" value="CAI6345187.1"/>
    <property type="molecule type" value="Genomic_DNA"/>
</dbReference>
<dbReference type="InterPro" id="IPR004210">
    <property type="entry name" value="BESS_motif"/>
</dbReference>
<dbReference type="PANTHER" id="PTHR12243">
    <property type="entry name" value="MADF DOMAIN TRANSCRIPTION FACTOR"/>
    <property type="match status" value="1"/>
</dbReference>
<comment type="subcellular location">
    <subcellularLocation>
        <location evidence="1">Nucleus</location>
    </subcellularLocation>
</comment>
<comment type="caution">
    <text evidence="5">The sequence shown here is derived from an EMBL/GenBank/DDBJ whole genome shotgun (WGS) entry which is preliminary data.</text>
</comment>
<dbReference type="InterPro" id="IPR006578">
    <property type="entry name" value="MADF-dom"/>
</dbReference>